<dbReference type="SUPFAM" id="SSF52047">
    <property type="entry name" value="RNI-like"/>
    <property type="match status" value="1"/>
</dbReference>
<evidence type="ECO:0000313" key="2">
    <source>
        <dbReference type="Proteomes" id="UP001221757"/>
    </source>
</evidence>
<evidence type="ECO:0000313" key="1">
    <source>
        <dbReference type="EMBL" id="KAJ7620623.1"/>
    </source>
</evidence>
<accession>A0AAD7BH15</accession>
<dbReference type="AlphaFoldDB" id="A0AAD7BH15"/>
<proteinExistence type="predicted"/>
<evidence type="ECO:0008006" key="3">
    <source>
        <dbReference type="Google" id="ProtNLM"/>
    </source>
</evidence>
<gene>
    <name evidence="1" type="ORF">B0H17DRAFT_1152030</name>
</gene>
<organism evidence="1 2">
    <name type="scientific">Mycena rosella</name>
    <name type="common">Pink bonnet</name>
    <name type="synonym">Agaricus rosellus</name>
    <dbReference type="NCBI Taxonomy" id="1033263"/>
    <lineage>
        <taxon>Eukaryota</taxon>
        <taxon>Fungi</taxon>
        <taxon>Dikarya</taxon>
        <taxon>Basidiomycota</taxon>
        <taxon>Agaricomycotina</taxon>
        <taxon>Agaricomycetes</taxon>
        <taxon>Agaricomycetidae</taxon>
        <taxon>Agaricales</taxon>
        <taxon>Marasmiineae</taxon>
        <taxon>Mycenaceae</taxon>
        <taxon>Mycena</taxon>
    </lineage>
</organism>
<sequence>MVPALASAEFEALHELSIITTPMANHRSFIPVTSFIINTPLPDLGLTTLVLKDLPVNPDWSDYISIVLAAPSIRRLCLHNFGCNTFPSDDCVFLHFPDLGELDLRFVLASPSTSRLLRHLDVPSLKTIRFHGDTPADLICLAFCSNILPSVENLILSGHRTDSFVFHFLFINIPSLQTLEILGRRTLAEPGLVLNSILEADVRLKQAFLELGDPARHVSEIVFRGGIVQGQSNEEDMHWLKIRLDVMVDDLYDKKTWITGPGFYKMYSKYSPNCVLSGSSLWIMLGTPSIIDCQQKFLTGTLVILVRHSGHSVPNRKHGCMIFGQIAIPSGWRRALHAWRQIFEYILVIDWSKNPHPNQPTTGSCSFLVGPNVNLEPSDPTGGQEITNRGVWHIRTLASQHVDPRPKWFNVRQTTDLVPLGGLGKSDPL</sequence>
<dbReference type="InterPro" id="IPR032675">
    <property type="entry name" value="LRR_dom_sf"/>
</dbReference>
<keyword evidence="2" id="KW-1185">Reference proteome</keyword>
<dbReference type="Gene3D" id="3.80.10.10">
    <property type="entry name" value="Ribonuclease Inhibitor"/>
    <property type="match status" value="1"/>
</dbReference>
<protein>
    <recommendedName>
        <fullName evidence="3">F-box domain-containing protein</fullName>
    </recommendedName>
</protein>
<comment type="caution">
    <text evidence="1">The sequence shown here is derived from an EMBL/GenBank/DDBJ whole genome shotgun (WGS) entry which is preliminary data.</text>
</comment>
<name>A0AAD7BH15_MYCRO</name>
<reference evidence="1" key="1">
    <citation type="submission" date="2023-03" db="EMBL/GenBank/DDBJ databases">
        <title>Massive genome expansion in bonnet fungi (Mycena s.s.) driven by repeated elements and novel gene families across ecological guilds.</title>
        <authorList>
            <consortium name="Lawrence Berkeley National Laboratory"/>
            <person name="Harder C.B."/>
            <person name="Miyauchi S."/>
            <person name="Viragh M."/>
            <person name="Kuo A."/>
            <person name="Thoen E."/>
            <person name="Andreopoulos B."/>
            <person name="Lu D."/>
            <person name="Skrede I."/>
            <person name="Drula E."/>
            <person name="Henrissat B."/>
            <person name="Morin E."/>
            <person name="Kohler A."/>
            <person name="Barry K."/>
            <person name="LaButti K."/>
            <person name="Morin E."/>
            <person name="Salamov A."/>
            <person name="Lipzen A."/>
            <person name="Mereny Z."/>
            <person name="Hegedus B."/>
            <person name="Baldrian P."/>
            <person name="Stursova M."/>
            <person name="Weitz H."/>
            <person name="Taylor A."/>
            <person name="Grigoriev I.V."/>
            <person name="Nagy L.G."/>
            <person name="Martin F."/>
            <person name="Kauserud H."/>
        </authorList>
    </citation>
    <scope>NUCLEOTIDE SEQUENCE</scope>
    <source>
        <strain evidence="1">CBHHK067</strain>
    </source>
</reference>
<dbReference type="Proteomes" id="UP001221757">
    <property type="component" value="Unassembled WGS sequence"/>
</dbReference>
<dbReference type="EMBL" id="JARKIE010000704">
    <property type="protein sequence ID" value="KAJ7620623.1"/>
    <property type="molecule type" value="Genomic_DNA"/>
</dbReference>